<dbReference type="InterPro" id="IPR011050">
    <property type="entry name" value="Pectin_lyase_fold/virulence"/>
</dbReference>
<dbReference type="EMBL" id="NMUH01000420">
    <property type="protein sequence ID" value="MQL78848.1"/>
    <property type="molecule type" value="Genomic_DNA"/>
</dbReference>
<dbReference type="GO" id="GO:0016020">
    <property type="term" value="C:membrane"/>
    <property type="evidence" value="ECO:0007669"/>
    <property type="project" value="InterPro"/>
</dbReference>
<dbReference type="PANTHER" id="PTHR11206">
    <property type="entry name" value="MULTIDRUG RESISTANCE PROTEIN"/>
    <property type="match status" value="1"/>
</dbReference>
<comment type="caution">
    <text evidence="2">The sequence shown here is derived from an EMBL/GenBank/DDBJ whole genome shotgun (WGS) entry which is preliminary data.</text>
</comment>
<accession>A0A843U5F7</accession>
<evidence type="ECO:0000256" key="1">
    <source>
        <dbReference type="ARBA" id="ARBA00010199"/>
    </source>
</evidence>
<dbReference type="Pfam" id="PF01554">
    <property type="entry name" value="MatE"/>
    <property type="match status" value="1"/>
</dbReference>
<comment type="similarity">
    <text evidence="1">Belongs to the multi antimicrobial extrusion (MATE) (TC 2.A.66.1) family.</text>
</comment>
<evidence type="ECO:0000313" key="3">
    <source>
        <dbReference type="Proteomes" id="UP000652761"/>
    </source>
</evidence>
<dbReference type="InterPro" id="IPR012334">
    <property type="entry name" value="Pectin_lyas_fold"/>
</dbReference>
<proteinExistence type="inferred from homology"/>
<dbReference type="Proteomes" id="UP000652761">
    <property type="component" value="Unassembled WGS sequence"/>
</dbReference>
<dbReference type="GO" id="GO:0042910">
    <property type="term" value="F:xenobiotic transmembrane transporter activity"/>
    <property type="evidence" value="ECO:0007669"/>
    <property type="project" value="InterPro"/>
</dbReference>
<dbReference type="GO" id="GO:0015297">
    <property type="term" value="F:antiporter activity"/>
    <property type="evidence" value="ECO:0007669"/>
    <property type="project" value="InterPro"/>
</dbReference>
<name>A0A843U5F7_COLES</name>
<dbReference type="Gene3D" id="2.160.20.10">
    <property type="entry name" value="Single-stranded right-handed beta-helix, Pectin lyase-like"/>
    <property type="match status" value="1"/>
</dbReference>
<dbReference type="OrthoDB" id="783419at2759"/>
<organism evidence="2 3">
    <name type="scientific">Colocasia esculenta</name>
    <name type="common">Wild taro</name>
    <name type="synonym">Arum esculentum</name>
    <dbReference type="NCBI Taxonomy" id="4460"/>
    <lineage>
        <taxon>Eukaryota</taxon>
        <taxon>Viridiplantae</taxon>
        <taxon>Streptophyta</taxon>
        <taxon>Embryophyta</taxon>
        <taxon>Tracheophyta</taxon>
        <taxon>Spermatophyta</taxon>
        <taxon>Magnoliopsida</taxon>
        <taxon>Liliopsida</taxon>
        <taxon>Araceae</taxon>
        <taxon>Aroideae</taxon>
        <taxon>Colocasieae</taxon>
        <taxon>Colocasia</taxon>
    </lineage>
</organism>
<evidence type="ECO:0000313" key="2">
    <source>
        <dbReference type="EMBL" id="MQL78848.1"/>
    </source>
</evidence>
<reference evidence="2" key="1">
    <citation type="submission" date="2017-07" db="EMBL/GenBank/DDBJ databases">
        <title>Taro Niue Genome Assembly and Annotation.</title>
        <authorList>
            <person name="Atibalentja N."/>
            <person name="Keating K."/>
            <person name="Fields C.J."/>
        </authorList>
    </citation>
    <scope>NUCLEOTIDE SEQUENCE</scope>
    <source>
        <strain evidence="2">Niue_2</strain>
        <tissue evidence="2">Leaf</tissue>
    </source>
</reference>
<dbReference type="SUPFAM" id="SSF51126">
    <property type="entry name" value="Pectin lyase-like"/>
    <property type="match status" value="1"/>
</dbReference>
<dbReference type="InterPro" id="IPR002528">
    <property type="entry name" value="MATE_fam"/>
</dbReference>
<keyword evidence="3" id="KW-1185">Reference proteome</keyword>
<protein>
    <submittedName>
        <fullName evidence="2">Uncharacterized protein</fullName>
    </submittedName>
</protein>
<dbReference type="AlphaFoldDB" id="A0A843U5F7"/>
<sequence>MTLATVGGTPMGDPLHPIPNLTEKVKIPADKPFIFLEGEGREHMVIEWGAHAGADVVVRPTATTTDDSATFTVHANNFTARWISFKTCDGGEVDGWKRGIRWERKISDDVYRSWRTRPSRCSCPEVIMAVGGGRRPRPALCSPERKETSIEPIGGVGNFLREFAAEFRKLRYFAGPAIFTSIYQYSLGAITQMVAGQVGTLELAVVSVENSVIAGFSFGVMLGMGNALETLCGQAYGAGQLDMQGVFMQAGFFFLRIA</sequence>
<gene>
    <name evidence="2" type="ORF">Taro_011282</name>
</gene>